<dbReference type="SUPFAM" id="SSF57903">
    <property type="entry name" value="FYVE/PHD zinc finger"/>
    <property type="match status" value="1"/>
</dbReference>
<dbReference type="GO" id="GO:0032154">
    <property type="term" value="C:cleavage furrow"/>
    <property type="evidence" value="ECO:0007669"/>
    <property type="project" value="TreeGrafter"/>
</dbReference>
<proteinExistence type="predicted"/>
<dbReference type="GO" id="GO:0005813">
    <property type="term" value="C:centrosome"/>
    <property type="evidence" value="ECO:0007669"/>
    <property type="project" value="TreeGrafter"/>
</dbReference>
<keyword evidence="2" id="KW-1133">Transmembrane helix</keyword>
<dbReference type="EMBL" id="JABSTR010000010">
    <property type="protein sequence ID" value="KAH9380783.1"/>
    <property type="molecule type" value="Genomic_DNA"/>
</dbReference>
<keyword evidence="2" id="KW-0472">Membrane</keyword>
<dbReference type="GO" id="GO:0044878">
    <property type="term" value="P:mitotic cytokinesis checkpoint signaling"/>
    <property type="evidence" value="ECO:0007669"/>
    <property type="project" value="TreeGrafter"/>
</dbReference>
<dbReference type="GO" id="GO:0009838">
    <property type="term" value="P:abscission"/>
    <property type="evidence" value="ECO:0007669"/>
    <property type="project" value="TreeGrafter"/>
</dbReference>
<dbReference type="Gene3D" id="3.30.40.10">
    <property type="entry name" value="Zinc/RING finger domain, C3HC4 (zinc finger)"/>
    <property type="match status" value="1"/>
</dbReference>
<dbReference type="InterPro" id="IPR011011">
    <property type="entry name" value="Znf_FYVE_PHD"/>
</dbReference>
<name>A0A9J6H226_HAELO</name>
<evidence type="ECO:0000256" key="1">
    <source>
        <dbReference type="SAM" id="MobiDB-lite"/>
    </source>
</evidence>
<accession>A0A9J6H226</accession>
<dbReference type="Proteomes" id="UP000821853">
    <property type="component" value="Chromosome 8"/>
</dbReference>
<sequence length="432" mass="48434">MSCTGCSSKFGLLNREVRAATPLLSLVSGAPISSRDRILFSYRRRRGIEALISVVQTPSLIDHVFLLQHSCPNCQFSYCGKCLKSTILVPKLGKERKVCKTCFEALGRTAAGKTEQREPPEALQKRMDALNKQPQGRDPAGPGDGFAPKIEEIESRLRKLRQESKDIIPIQADIEERLAKLKEVDVSVYRKTPITVYASPETAHDLFVQTMHRVAIDKRREQVIKATTDEMERRLQRLRDTSRESTEGTDPQGGNKEASPDELGEAEAMRLAQLDQSAPEAKAKQEPPVDEVARLLGQEIKAATVAARTGLQELQGDKELMEELGKIKAKKKGKKATAFFFAFFISFFPILSCVLEEARQEEAEELHELGLDEDGEVGEEHHMWPQFFFQTSRAVDLIRVNFGRIPQALGEAEFKTCMGVWSCECFVNSVCY</sequence>
<organism evidence="3 4">
    <name type="scientific">Haemaphysalis longicornis</name>
    <name type="common">Bush tick</name>
    <dbReference type="NCBI Taxonomy" id="44386"/>
    <lineage>
        <taxon>Eukaryota</taxon>
        <taxon>Metazoa</taxon>
        <taxon>Ecdysozoa</taxon>
        <taxon>Arthropoda</taxon>
        <taxon>Chelicerata</taxon>
        <taxon>Arachnida</taxon>
        <taxon>Acari</taxon>
        <taxon>Parasitiformes</taxon>
        <taxon>Ixodida</taxon>
        <taxon>Ixodoidea</taxon>
        <taxon>Ixodidae</taxon>
        <taxon>Haemaphysalinae</taxon>
        <taxon>Haemaphysalis</taxon>
    </lineage>
</organism>
<comment type="caution">
    <text evidence="3">The sequence shown here is derived from an EMBL/GenBank/DDBJ whole genome shotgun (WGS) entry which is preliminary data.</text>
</comment>
<dbReference type="PANTHER" id="PTHR46603">
    <property type="entry name" value="ABSCISSION/NOCUT CHECKPOINT REGULATOR"/>
    <property type="match status" value="1"/>
</dbReference>
<gene>
    <name evidence="3" type="ORF">HPB48_020637</name>
</gene>
<feature type="compositionally biased region" description="Basic and acidic residues" evidence="1">
    <location>
        <begin position="227"/>
        <end position="246"/>
    </location>
</feature>
<evidence type="ECO:0000256" key="2">
    <source>
        <dbReference type="SAM" id="Phobius"/>
    </source>
</evidence>
<dbReference type="InterPro" id="IPR013083">
    <property type="entry name" value="Znf_RING/FYVE/PHD"/>
</dbReference>
<feature type="transmembrane region" description="Helical" evidence="2">
    <location>
        <begin position="336"/>
        <end position="355"/>
    </location>
</feature>
<evidence type="ECO:0000313" key="4">
    <source>
        <dbReference type="Proteomes" id="UP000821853"/>
    </source>
</evidence>
<feature type="region of interest" description="Disordered" evidence="1">
    <location>
        <begin position="227"/>
        <end position="262"/>
    </location>
</feature>
<dbReference type="OrthoDB" id="5407799at2759"/>
<dbReference type="GO" id="GO:0030496">
    <property type="term" value="C:midbody"/>
    <property type="evidence" value="ECO:0007669"/>
    <property type="project" value="TreeGrafter"/>
</dbReference>
<dbReference type="VEuPathDB" id="VectorBase:HLOH_041881"/>
<dbReference type="GO" id="GO:0032266">
    <property type="term" value="F:phosphatidylinositol-3-phosphate binding"/>
    <property type="evidence" value="ECO:0007669"/>
    <property type="project" value="TreeGrafter"/>
</dbReference>
<dbReference type="AlphaFoldDB" id="A0A9J6H226"/>
<keyword evidence="4" id="KW-1185">Reference proteome</keyword>
<evidence type="ECO:0000313" key="3">
    <source>
        <dbReference type="EMBL" id="KAH9380783.1"/>
    </source>
</evidence>
<dbReference type="PANTHER" id="PTHR46603:SF1">
    <property type="entry name" value="ABSCISSION_NOCUT CHECKPOINT REGULATOR"/>
    <property type="match status" value="1"/>
</dbReference>
<reference evidence="3 4" key="1">
    <citation type="journal article" date="2020" name="Cell">
        <title>Large-Scale Comparative Analyses of Tick Genomes Elucidate Their Genetic Diversity and Vector Capacities.</title>
        <authorList>
            <consortium name="Tick Genome and Microbiome Consortium (TIGMIC)"/>
            <person name="Jia N."/>
            <person name="Wang J."/>
            <person name="Shi W."/>
            <person name="Du L."/>
            <person name="Sun Y."/>
            <person name="Zhan W."/>
            <person name="Jiang J.F."/>
            <person name="Wang Q."/>
            <person name="Zhang B."/>
            <person name="Ji P."/>
            <person name="Bell-Sakyi L."/>
            <person name="Cui X.M."/>
            <person name="Yuan T.T."/>
            <person name="Jiang B.G."/>
            <person name="Yang W.F."/>
            <person name="Lam T.T."/>
            <person name="Chang Q.C."/>
            <person name="Ding S.J."/>
            <person name="Wang X.J."/>
            <person name="Zhu J.G."/>
            <person name="Ruan X.D."/>
            <person name="Zhao L."/>
            <person name="Wei J.T."/>
            <person name="Ye R.Z."/>
            <person name="Que T.C."/>
            <person name="Du C.H."/>
            <person name="Zhou Y.H."/>
            <person name="Cheng J.X."/>
            <person name="Dai P.F."/>
            <person name="Guo W.B."/>
            <person name="Han X.H."/>
            <person name="Huang E.J."/>
            <person name="Li L.F."/>
            <person name="Wei W."/>
            <person name="Gao Y.C."/>
            <person name="Liu J.Z."/>
            <person name="Shao H.Z."/>
            <person name="Wang X."/>
            <person name="Wang C.C."/>
            <person name="Yang T.C."/>
            <person name="Huo Q.B."/>
            <person name="Li W."/>
            <person name="Chen H.Y."/>
            <person name="Chen S.E."/>
            <person name="Zhou L.G."/>
            <person name="Ni X.B."/>
            <person name="Tian J.H."/>
            <person name="Sheng Y."/>
            <person name="Liu T."/>
            <person name="Pan Y.S."/>
            <person name="Xia L.Y."/>
            <person name="Li J."/>
            <person name="Zhao F."/>
            <person name="Cao W.C."/>
        </authorList>
    </citation>
    <scope>NUCLEOTIDE SEQUENCE [LARGE SCALE GENOMIC DNA]</scope>
    <source>
        <strain evidence="3">HaeL-2018</strain>
    </source>
</reference>
<keyword evidence="2" id="KW-0812">Transmembrane</keyword>
<protein>
    <submittedName>
        <fullName evidence="3">Uncharacterized protein</fullName>
    </submittedName>
</protein>